<comment type="caution">
    <text evidence="1">The sequence shown here is derived from an EMBL/GenBank/DDBJ whole genome shotgun (WGS) entry which is preliminary data.</text>
</comment>
<reference evidence="1" key="1">
    <citation type="journal article" date="2014" name="Front. Microbiol.">
        <title>High frequency of phylogenetically diverse reductive dehalogenase-homologous genes in deep subseafloor sedimentary metagenomes.</title>
        <authorList>
            <person name="Kawai M."/>
            <person name="Futagami T."/>
            <person name="Toyoda A."/>
            <person name="Takaki Y."/>
            <person name="Nishi S."/>
            <person name="Hori S."/>
            <person name="Arai W."/>
            <person name="Tsubouchi T."/>
            <person name="Morono Y."/>
            <person name="Uchiyama I."/>
            <person name="Ito T."/>
            <person name="Fujiyama A."/>
            <person name="Inagaki F."/>
            <person name="Takami H."/>
        </authorList>
    </citation>
    <scope>NUCLEOTIDE SEQUENCE</scope>
    <source>
        <strain evidence="1">Expedition CK06-06</strain>
    </source>
</reference>
<dbReference type="EMBL" id="BARV01031267">
    <property type="protein sequence ID" value="GAI35763.1"/>
    <property type="molecule type" value="Genomic_DNA"/>
</dbReference>
<organism evidence="1">
    <name type="scientific">marine sediment metagenome</name>
    <dbReference type="NCBI Taxonomy" id="412755"/>
    <lineage>
        <taxon>unclassified sequences</taxon>
        <taxon>metagenomes</taxon>
        <taxon>ecological metagenomes</taxon>
    </lineage>
</organism>
<protein>
    <submittedName>
        <fullName evidence="1">Uncharacterized protein</fullName>
    </submittedName>
</protein>
<name>X1MWU5_9ZZZZ</name>
<gene>
    <name evidence="1" type="ORF">S06H3_49515</name>
</gene>
<feature type="non-terminal residue" evidence="1">
    <location>
        <position position="154"/>
    </location>
</feature>
<dbReference type="AlphaFoldDB" id="X1MWU5"/>
<evidence type="ECO:0000313" key="1">
    <source>
        <dbReference type="EMBL" id="GAI35763.1"/>
    </source>
</evidence>
<accession>X1MWU5</accession>
<proteinExistence type="predicted"/>
<sequence>MNRKVLILLLPIVLVFAISVVSAGDFKIEYGGDAIFTVATSGNVNASGTIAESGVLLSDTYLALAGGALTGVLSSNANITTTAHFVGNGSFLTSVPTYNATYDAYAVGGVTISYQNISNLPTCGAGEHLDYDGSALTCTADAVTDLTNVAFYNN</sequence>